<proteinExistence type="predicted"/>
<dbReference type="AlphaFoldDB" id="A0A8B8PJ16"/>
<dbReference type="PANTHER" id="PTHR46351">
    <property type="entry name" value="WOUND-INDUCED PROTEIN WIN2"/>
    <property type="match status" value="1"/>
</dbReference>
<dbReference type="SUPFAM" id="SSF50685">
    <property type="entry name" value="Barwin-like endoglucanases"/>
    <property type="match status" value="1"/>
</dbReference>
<sequence>MEGDQKLRLRLRLFSVVLACVVGVSSAQSASNVKARYHYYNPVENNWDLNAAHAYCAPWYASQSKEWLKKWGWTGFCGPAGPTGQAACGKCLNVTNAKTGAKATVRIVDTCSSGGLKLDAQVFRMLDTTKEGYHAGYITVNYVFVSC</sequence>
<dbReference type="PROSITE" id="PS00771">
    <property type="entry name" value="BARWIN_1"/>
    <property type="match status" value="1"/>
</dbReference>
<dbReference type="InterPro" id="IPR018226">
    <property type="entry name" value="Barwin_CS"/>
</dbReference>
<dbReference type="PROSITE" id="PS51174">
    <property type="entry name" value="BARWIN_3"/>
    <property type="match status" value="1"/>
</dbReference>
<name>A0A8B8PJ16_9MYRT</name>
<dbReference type="InterPro" id="IPR001153">
    <property type="entry name" value="Barwin_dom"/>
</dbReference>
<evidence type="ECO:0000256" key="1">
    <source>
        <dbReference type="ARBA" id="ARBA00023157"/>
    </source>
</evidence>
<dbReference type="OrthoDB" id="1461989at2759"/>
<dbReference type="GO" id="GO:0050832">
    <property type="term" value="P:defense response to fungus"/>
    <property type="evidence" value="ECO:0007669"/>
    <property type="project" value="InterPro"/>
</dbReference>
<dbReference type="GO" id="GO:0042742">
    <property type="term" value="P:defense response to bacterium"/>
    <property type="evidence" value="ECO:0007669"/>
    <property type="project" value="InterPro"/>
</dbReference>
<dbReference type="PRINTS" id="PR00602">
    <property type="entry name" value="BARWIN"/>
</dbReference>
<dbReference type="Proteomes" id="UP000827889">
    <property type="component" value="Chromosome 1"/>
</dbReference>
<dbReference type="PANTHER" id="PTHR46351:SF6">
    <property type="entry name" value="PATHOGENESIS-RELATED PROTEIN PR-4A"/>
    <property type="match status" value="1"/>
</dbReference>
<feature type="chain" id="PRO_5034216043" evidence="2">
    <location>
        <begin position="28"/>
        <end position="147"/>
    </location>
</feature>
<dbReference type="RefSeq" id="XP_030534796.1">
    <property type="nucleotide sequence ID" value="XM_030678936.2"/>
</dbReference>
<evidence type="ECO:0000313" key="4">
    <source>
        <dbReference type="Proteomes" id="UP000827889"/>
    </source>
</evidence>
<dbReference type="InterPro" id="IPR044301">
    <property type="entry name" value="PR4"/>
</dbReference>
<feature type="signal peptide" evidence="2">
    <location>
        <begin position="1"/>
        <end position="27"/>
    </location>
</feature>
<dbReference type="Gene3D" id="2.40.40.10">
    <property type="entry name" value="RlpA-like domain"/>
    <property type="match status" value="1"/>
</dbReference>
<evidence type="ECO:0000256" key="2">
    <source>
        <dbReference type="SAM" id="SignalP"/>
    </source>
</evidence>
<dbReference type="KEGG" id="rarg:115743924"/>
<organism evidence="4 5">
    <name type="scientific">Rhodamnia argentea</name>
    <dbReference type="NCBI Taxonomy" id="178133"/>
    <lineage>
        <taxon>Eukaryota</taxon>
        <taxon>Viridiplantae</taxon>
        <taxon>Streptophyta</taxon>
        <taxon>Embryophyta</taxon>
        <taxon>Tracheophyta</taxon>
        <taxon>Spermatophyta</taxon>
        <taxon>Magnoliopsida</taxon>
        <taxon>eudicotyledons</taxon>
        <taxon>Gunneridae</taxon>
        <taxon>Pentapetalae</taxon>
        <taxon>rosids</taxon>
        <taxon>malvids</taxon>
        <taxon>Myrtales</taxon>
        <taxon>Myrtaceae</taxon>
        <taxon>Myrtoideae</taxon>
        <taxon>Myrteae</taxon>
        <taxon>Australasian group</taxon>
        <taxon>Rhodamnia</taxon>
    </lineage>
</organism>
<gene>
    <name evidence="5" type="primary">LOC115743924</name>
</gene>
<evidence type="ECO:0000259" key="3">
    <source>
        <dbReference type="PROSITE" id="PS51174"/>
    </source>
</evidence>
<keyword evidence="2" id="KW-0732">Signal</keyword>
<dbReference type="InterPro" id="IPR036908">
    <property type="entry name" value="RlpA-like_sf"/>
</dbReference>
<accession>A0A8B8PJ16</accession>
<reference evidence="4" key="1">
    <citation type="submission" date="2025-05" db="UniProtKB">
        <authorList>
            <consortium name="RefSeq"/>
        </authorList>
    </citation>
    <scope>NUCLEOTIDE SEQUENCE [LARGE SCALE GENOMIC DNA]</scope>
</reference>
<evidence type="ECO:0000313" key="5">
    <source>
        <dbReference type="RefSeq" id="XP_030534796.1"/>
    </source>
</evidence>
<protein>
    <submittedName>
        <fullName evidence="5">Pathogenesis-related protein PR-4-like</fullName>
    </submittedName>
</protein>
<feature type="domain" description="Barwin" evidence="3">
    <location>
        <begin position="28"/>
        <end position="147"/>
    </location>
</feature>
<dbReference type="GO" id="GO:0004540">
    <property type="term" value="F:RNA nuclease activity"/>
    <property type="evidence" value="ECO:0007669"/>
    <property type="project" value="InterPro"/>
</dbReference>
<keyword evidence="1" id="KW-1015">Disulfide bond</keyword>
<reference evidence="5" key="2">
    <citation type="submission" date="2025-08" db="UniProtKB">
        <authorList>
            <consortium name="RefSeq"/>
        </authorList>
    </citation>
    <scope>IDENTIFICATION</scope>
    <source>
        <tissue evidence="5">Leaf</tissue>
    </source>
</reference>
<dbReference type="GeneID" id="115743924"/>
<dbReference type="Pfam" id="PF00967">
    <property type="entry name" value="Barwin"/>
    <property type="match status" value="1"/>
</dbReference>
<keyword evidence="4" id="KW-1185">Reference proteome</keyword>